<dbReference type="AlphaFoldDB" id="A0AAV0VTA3"/>
<dbReference type="PROSITE" id="PS50994">
    <property type="entry name" value="INTEGRASE"/>
    <property type="match status" value="1"/>
</dbReference>
<keyword evidence="3" id="KW-1185">Reference proteome</keyword>
<proteinExistence type="predicted"/>
<dbReference type="SUPFAM" id="SSF53098">
    <property type="entry name" value="Ribonuclease H-like"/>
    <property type="match status" value="1"/>
</dbReference>
<evidence type="ECO:0000313" key="2">
    <source>
        <dbReference type="EMBL" id="CAI6346834.1"/>
    </source>
</evidence>
<dbReference type="PANTHER" id="PTHR47331:SF1">
    <property type="entry name" value="GAG-LIKE PROTEIN"/>
    <property type="match status" value="1"/>
</dbReference>
<dbReference type="InterPro" id="IPR036397">
    <property type="entry name" value="RNaseH_sf"/>
</dbReference>
<dbReference type="GO" id="GO:0015074">
    <property type="term" value="P:DNA integration"/>
    <property type="evidence" value="ECO:0007669"/>
    <property type="project" value="InterPro"/>
</dbReference>
<comment type="caution">
    <text evidence="2">The sequence shown here is derived from an EMBL/GenBank/DDBJ whole genome shotgun (WGS) entry which is preliminary data.</text>
</comment>
<feature type="domain" description="Integrase catalytic" evidence="1">
    <location>
        <begin position="7"/>
        <end position="204"/>
    </location>
</feature>
<dbReference type="Pfam" id="PF18701">
    <property type="entry name" value="DUF5641"/>
    <property type="match status" value="1"/>
</dbReference>
<dbReference type="InterPro" id="IPR040676">
    <property type="entry name" value="DUF5641"/>
</dbReference>
<sequence>MGNLPAERLEPCRAFKKCGVDFAGPITIKTSLRKKAAVTKGYICVFVCFSTRAVHIELVSDLTSDAFLNALKRFIGRRGVCSDIYSDNATNFVGANKKLSELKCLFQSATHLDKMYNALATEGINWHFIPPRSPHFGGLWEASVKSIKTHLYRVLGESHLTYEELNTILIKIEAVLNSRPLTPLSSDPMDATPLTPAHFLIGEPTCSVPEPDLSSVPDNRLKRWQRVTRLTQCLWKRWNDEYLSQLQTRKKWLSNKGPNLSVGTLVLIKEDNITPLSWSLGRVVRVQAGADGVVRVATVLSRGKEVKRSVRKLCPLPFEGNV</sequence>
<evidence type="ECO:0000259" key="1">
    <source>
        <dbReference type="PROSITE" id="PS50994"/>
    </source>
</evidence>
<reference evidence="2 3" key="1">
    <citation type="submission" date="2023-01" db="EMBL/GenBank/DDBJ databases">
        <authorList>
            <person name="Whitehead M."/>
        </authorList>
    </citation>
    <scope>NUCLEOTIDE SEQUENCE [LARGE SCALE GENOMIC DNA]</scope>
</reference>
<dbReference type="Proteomes" id="UP001160148">
    <property type="component" value="Unassembled WGS sequence"/>
</dbReference>
<dbReference type="InterPro" id="IPR001584">
    <property type="entry name" value="Integrase_cat-core"/>
</dbReference>
<gene>
    <name evidence="2" type="ORF">MEUPH1_LOCUS3696</name>
</gene>
<dbReference type="PANTHER" id="PTHR47331">
    <property type="entry name" value="PHD-TYPE DOMAIN-CONTAINING PROTEIN"/>
    <property type="match status" value="1"/>
</dbReference>
<organism evidence="2 3">
    <name type="scientific">Macrosiphum euphorbiae</name>
    <name type="common">potato aphid</name>
    <dbReference type="NCBI Taxonomy" id="13131"/>
    <lineage>
        <taxon>Eukaryota</taxon>
        <taxon>Metazoa</taxon>
        <taxon>Ecdysozoa</taxon>
        <taxon>Arthropoda</taxon>
        <taxon>Hexapoda</taxon>
        <taxon>Insecta</taxon>
        <taxon>Pterygota</taxon>
        <taxon>Neoptera</taxon>
        <taxon>Paraneoptera</taxon>
        <taxon>Hemiptera</taxon>
        <taxon>Sternorrhyncha</taxon>
        <taxon>Aphidomorpha</taxon>
        <taxon>Aphidoidea</taxon>
        <taxon>Aphididae</taxon>
        <taxon>Macrosiphini</taxon>
        <taxon>Macrosiphum</taxon>
    </lineage>
</organism>
<name>A0AAV0VTA3_9HEMI</name>
<accession>A0AAV0VTA3</accession>
<protein>
    <recommendedName>
        <fullName evidence="1">Integrase catalytic domain-containing protein</fullName>
    </recommendedName>
</protein>
<dbReference type="GO" id="GO:0003676">
    <property type="term" value="F:nucleic acid binding"/>
    <property type="evidence" value="ECO:0007669"/>
    <property type="project" value="InterPro"/>
</dbReference>
<dbReference type="Gene3D" id="3.30.420.10">
    <property type="entry name" value="Ribonuclease H-like superfamily/Ribonuclease H"/>
    <property type="match status" value="1"/>
</dbReference>
<dbReference type="EMBL" id="CARXXK010000001">
    <property type="protein sequence ID" value="CAI6346834.1"/>
    <property type="molecule type" value="Genomic_DNA"/>
</dbReference>
<dbReference type="InterPro" id="IPR012337">
    <property type="entry name" value="RNaseH-like_sf"/>
</dbReference>
<evidence type="ECO:0000313" key="3">
    <source>
        <dbReference type="Proteomes" id="UP001160148"/>
    </source>
</evidence>